<keyword evidence="5" id="KW-0539">Nucleus</keyword>
<dbReference type="PANTHER" id="PTHR10985">
    <property type="entry name" value="BASIC HELIX-LOOP-HELIX TRANSCRIPTION FACTOR, HES-RELATED"/>
    <property type="match status" value="1"/>
</dbReference>
<dbReference type="PROSITE" id="PS50888">
    <property type="entry name" value="BHLH"/>
    <property type="match status" value="1"/>
</dbReference>
<name>A0A672YPH7_9TELE</name>
<dbReference type="GO" id="GO:0046983">
    <property type="term" value="F:protein dimerization activity"/>
    <property type="evidence" value="ECO:0007669"/>
    <property type="project" value="InterPro"/>
</dbReference>
<dbReference type="InterPro" id="IPR050370">
    <property type="entry name" value="HES_HEY"/>
</dbReference>
<dbReference type="InParanoid" id="A0A672YPH7"/>
<accession>A0A672YPH7</accession>
<protein>
    <submittedName>
        <fullName evidence="8">Hairy-related 5</fullName>
    </submittedName>
</protein>
<evidence type="ECO:0000256" key="4">
    <source>
        <dbReference type="ARBA" id="ARBA00023163"/>
    </source>
</evidence>
<reference evidence="8" key="3">
    <citation type="submission" date="2025-09" db="UniProtKB">
        <authorList>
            <consortium name="Ensembl"/>
        </authorList>
    </citation>
    <scope>IDENTIFICATION</scope>
</reference>
<keyword evidence="9" id="KW-1185">Reference proteome</keyword>
<dbReference type="GO" id="GO:0005634">
    <property type="term" value="C:nucleus"/>
    <property type="evidence" value="ECO:0007669"/>
    <property type="project" value="UniProtKB-SubCell"/>
</dbReference>
<sequence>MRSVFFFFLISKISKPVMEKRRRERINSSLETLRLLMLENIDDEKLKNPKVEKAEILESVVQFLKTENEVKKRQRAMKRVREQPPSSSHYQEGMRSCLLRVSHFIASKTQEPETTAGLGPLQMPPTHLSGPGQLQRVLMSSPPTGPGPSPHHLPHLHRPYLSQVTSPLCDTRSPLCTMAFSPGAECVWRPWPQ</sequence>
<evidence type="ECO:0000256" key="2">
    <source>
        <dbReference type="ARBA" id="ARBA00022491"/>
    </source>
</evidence>
<feature type="domain" description="BHLH" evidence="7">
    <location>
        <begin position="10"/>
        <end position="67"/>
    </location>
</feature>
<evidence type="ECO:0000256" key="6">
    <source>
        <dbReference type="SAM" id="MobiDB-lite"/>
    </source>
</evidence>
<dbReference type="AlphaFoldDB" id="A0A672YPH7"/>
<evidence type="ECO:0000313" key="8">
    <source>
        <dbReference type="Ensembl" id="ENSSORP00005006484.1"/>
    </source>
</evidence>
<dbReference type="Ensembl" id="ENSSORT00005006741.1">
    <property type="protein sequence ID" value="ENSSORP00005006484.1"/>
    <property type="gene ID" value="ENSSORG00005003806.1"/>
</dbReference>
<dbReference type="Gene3D" id="4.10.280.10">
    <property type="entry name" value="Helix-loop-helix DNA-binding domain"/>
    <property type="match status" value="1"/>
</dbReference>
<dbReference type="InterPro" id="IPR011598">
    <property type="entry name" value="bHLH_dom"/>
</dbReference>
<evidence type="ECO:0000259" key="7">
    <source>
        <dbReference type="PROSITE" id="PS50888"/>
    </source>
</evidence>
<dbReference type="SUPFAM" id="SSF47459">
    <property type="entry name" value="HLH, helix-loop-helix DNA-binding domain"/>
    <property type="match status" value="1"/>
</dbReference>
<comment type="subcellular location">
    <subcellularLocation>
        <location evidence="1">Nucleus</location>
    </subcellularLocation>
</comment>
<proteinExistence type="predicted"/>
<keyword evidence="3" id="KW-0805">Transcription regulation</keyword>
<reference evidence="8" key="2">
    <citation type="submission" date="2025-08" db="UniProtKB">
        <authorList>
            <consortium name="Ensembl"/>
        </authorList>
    </citation>
    <scope>IDENTIFICATION</scope>
</reference>
<dbReference type="InterPro" id="IPR036638">
    <property type="entry name" value="HLH_DNA-bd_sf"/>
</dbReference>
<evidence type="ECO:0000256" key="3">
    <source>
        <dbReference type="ARBA" id="ARBA00023015"/>
    </source>
</evidence>
<keyword evidence="4" id="KW-0804">Transcription</keyword>
<evidence type="ECO:0000313" key="9">
    <source>
        <dbReference type="Proteomes" id="UP000472271"/>
    </source>
</evidence>
<evidence type="ECO:0000256" key="5">
    <source>
        <dbReference type="ARBA" id="ARBA00023242"/>
    </source>
</evidence>
<dbReference type="InterPro" id="IPR032644">
    <property type="entry name" value="HES-7_bHLH-O"/>
</dbReference>
<dbReference type="Proteomes" id="UP000472271">
    <property type="component" value="Chromosome 10"/>
</dbReference>
<dbReference type="Pfam" id="PF00010">
    <property type="entry name" value="HLH"/>
    <property type="match status" value="1"/>
</dbReference>
<dbReference type="SMART" id="SM00353">
    <property type="entry name" value="HLH"/>
    <property type="match status" value="1"/>
</dbReference>
<keyword evidence="2" id="KW-0678">Repressor</keyword>
<evidence type="ECO:0000256" key="1">
    <source>
        <dbReference type="ARBA" id="ARBA00004123"/>
    </source>
</evidence>
<reference evidence="8" key="1">
    <citation type="submission" date="2019-06" db="EMBL/GenBank/DDBJ databases">
        <authorList>
            <consortium name="Wellcome Sanger Institute Data Sharing"/>
        </authorList>
    </citation>
    <scope>NUCLEOTIDE SEQUENCE [LARGE SCALE GENOMIC DNA]</scope>
</reference>
<organism evidence="8 9">
    <name type="scientific">Sphaeramia orbicularis</name>
    <name type="common">orbiculate cardinalfish</name>
    <dbReference type="NCBI Taxonomy" id="375764"/>
    <lineage>
        <taxon>Eukaryota</taxon>
        <taxon>Metazoa</taxon>
        <taxon>Chordata</taxon>
        <taxon>Craniata</taxon>
        <taxon>Vertebrata</taxon>
        <taxon>Euteleostomi</taxon>
        <taxon>Actinopterygii</taxon>
        <taxon>Neopterygii</taxon>
        <taxon>Teleostei</taxon>
        <taxon>Neoteleostei</taxon>
        <taxon>Acanthomorphata</taxon>
        <taxon>Gobiaria</taxon>
        <taxon>Kurtiformes</taxon>
        <taxon>Apogonoidei</taxon>
        <taxon>Apogonidae</taxon>
        <taxon>Apogoninae</taxon>
        <taxon>Sphaeramia</taxon>
    </lineage>
</organism>
<feature type="region of interest" description="Disordered" evidence="6">
    <location>
        <begin position="114"/>
        <end position="156"/>
    </location>
</feature>
<dbReference type="CDD" id="cd11462">
    <property type="entry name" value="bHLH-O_HES7"/>
    <property type="match status" value="1"/>
</dbReference>